<dbReference type="PANTHER" id="PTHR21812">
    <property type="entry name" value="INO80 COMPLEX SUBUNIT E"/>
    <property type="match status" value="1"/>
</dbReference>
<dbReference type="InterPro" id="IPR056515">
    <property type="entry name" value="INO80E_N"/>
</dbReference>
<dbReference type="AlphaFoldDB" id="A0A6P7THM5"/>
<keyword evidence="1" id="KW-1185">Reference proteome</keyword>
<name>A0A6P7THM5_9MOLL</name>
<dbReference type="InterPro" id="IPR026678">
    <property type="entry name" value="INO80E"/>
</dbReference>
<gene>
    <name evidence="2" type="primary">LOC115224334</name>
</gene>
<dbReference type="Pfam" id="PF24237">
    <property type="entry name" value="INO80E"/>
    <property type="match status" value="1"/>
</dbReference>
<proteinExistence type="predicted"/>
<evidence type="ECO:0000313" key="1">
    <source>
        <dbReference type="Proteomes" id="UP000515154"/>
    </source>
</evidence>
<reference evidence="2" key="1">
    <citation type="submission" date="2025-08" db="UniProtKB">
        <authorList>
            <consortium name="RefSeq"/>
        </authorList>
    </citation>
    <scope>IDENTIFICATION</scope>
</reference>
<protein>
    <submittedName>
        <fullName evidence="2">INO80 complex subunit E</fullName>
    </submittedName>
</protein>
<dbReference type="GO" id="GO:0006338">
    <property type="term" value="P:chromatin remodeling"/>
    <property type="evidence" value="ECO:0007669"/>
    <property type="project" value="InterPro"/>
</dbReference>
<dbReference type="RefSeq" id="XP_029651064.1">
    <property type="nucleotide sequence ID" value="XM_029795204.2"/>
</dbReference>
<accession>A0A6P7THM5</accession>
<organism evidence="1 2">
    <name type="scientific">Octopus sinensis</name>
    <name type="common">East Asian common octopus</name>
    <dbReference type="NCBI Taxonomy" id="2607531"/>
    <lineage>
        <taxon>Eukaryota</taxon>
        <taxon>Metazoa</taxon>
        <taxon>Spiralia</taxon>
        <taxon>Lophotrochozoa</taxon>
        <taxon>Mollusca</taxon>
        <taxon>Cephalopoda</taxon>
        <taxon>Coleoidea</taxon>
        <taxon>Octopodiformes</taxon>
        <taxon>Octopoda</taxon>
        <taxon>Incirrata</taxon>
        <taxon>Octopodidae</taxon>
        <taxon>Octopus</taxon>
    </lineage>
</organism>
<dbReference type="Proteomes" id="UP000515154">
    <property type="component" value="Linkage group LG25"/>
</dbReference>
<dbReference type="GO" id="GO:0031011">
    <property type="term" value="C:Ino80 complex"/>
    <property type="evidence" value="ECO:0007669"/>
    <property type="project" value="InterPro"/>
</dbReference>
<evidence type="ECO:0000313" key="2">
    <source>
        <dbReference type="RefSeq" id="XP_029651064.1"/>
    </source>
</evidence>
<dbReference type="KEGG" id="osn:115224334"/>
<sequence>MMPVSASSAATVTNTDNAIDHQVDYKRKYKNLKSKLKFLVYEQECFLEELRRAQRKLLKVSRDKNFLLDRLLSYENINDSSGDSDATASSESDIEINRESIVTKKKKTISSSSSSVGSSAAPVVTSPPSSSNLLGTDTSTLFVNPSFTNLLSQNPVLPSPLVTPENKKKTKTTIKKSTTKSSTPKAPEPQPERIAGQMTREELERHLESRQHSFGIEKAPAKLPMEIFSNENSDPDSETAQDASGLLGDVDDDAELVIDAPQ</sequence>
<dbReference type="PANTHER" id="PTHR21812:SF1">
    <property type="entry name" value="INO80 COMPLEX SUBUNIT E"/>
    <property type="match status" value="1"/>
</dbReference>